<keyword evidence="2" id="KW-1185">Reference proteome</keyword>
<organism evidence="1 2">
    <name type="scientific">Pseudonocardia charpentierae</name>
    <dbReference type="NCBI Taxonomy" id="3075545"/>
    <lineage>
        <taxon>Bacteria</taxon>
        <taxon>Bacillati</taxon>
        <taxon>Actinomycetota</taxon>
        <taxon>Actinomycetes</taxon>
        <taxon>Pseudonocardiales</taxon>
        <taxon>Pseudonocardiaceae</taxon>
        <taxon>Pseudonocardia</taxon>
    </lineage>
</organism>
<sequence>MMDPRLRLQQVLAAQQFPAERWELIVVADLYGADALSKSELHALPAVRFRSLADVLHAVERVRKETLDREQNRRSA</sequence>
<dbReference type="Pfam" id="PF11387">
    <property type="entry name" value="DUF2795"/>
    <property type="match status" value="1"/>
</dbReference>
<comment type="caution">
    <text evidence="1">The sequence shown here is derived from an EMBL/GenBank/DDBJ whole genome shotgun (WGS) entry which is preliminary data.</text>
</comment>
<evidence type="ECO:0000313" key="2">
    <source>
        <dbReference type="Proteomes" id="UP001183202"/>
    </source>
</evidence>
<name>A0ABU2NEL3_9PSEU</name>
<dbReference type="EMBL" id="JAVREJ010000015">
    <property type="protein sequence ID" value="MDT0351883.1"/>
    <property type="molecule type" value="Genomic_DNA"/>
</dbReference>
<gene>
    <name evidence="1" type="ORF">RM445_20360</name>
</gene>
<dbReference type="RefSeq" id="WP_311558371.1">
    <property type="nucleotide sequence ID" value="NZ_JAVREJ010000015.1"/>
</dbReference>
<dbReference type="Proteomes" id="UP001183202">
    <property type="component" value="Unassembled WGS sequence"/>
</dbReference>
<accession>A0ABU2NEL3</accession>
<dbReference type="InterPro" id="IPR021527">
    <property type="entry name" value="DUF2795"/>
</dbReference>
<protein>
    <recommendedName>
        <fullName evidence="3">DUF2795 domain-containing protein</fullName>
    </recommendedName>
</protein>
<reference evidence="2" key="1">
    <citation type="submission" date="2023-07" db="EMBL/GenBank/DDBJ databases">
        <title>30 novel species of actinomycetes from the DSMZ collection.</title>
        <authorList>
            <person name="Nouioui I."/>
        </authorList>
    </citation>
    <scope>NUCLEOTIDE SEQUENCE [LARGE SCALE GENOMIC DNA]</scope>
    <source>
        <strain evidence="2">DSM 45834</strain>
    </source>
</reference>
<evidence type="ECO:0008006" key="3">
    <source>
        <dbReference type="Google" id="ProtNLM"/>
    </source>
</evidence>
<evidence type="ECO:0000313" key="1">
    <source>
        <dbReference type="EMBL" id="MDT0351883.1"/>
    </source>
</evidence>
<proteinExistence type="predicted"/>